<evidence type="ECO:0000256" key="1">
    <source>
        <dbReference type="SAM" id="MobiDB-lite"/>
    </source>
</evidence>
<organism evidence="3">
    <name type="scientific">Volvox carteri f. nagariensis</name>
    <dbReference type="NCBI Taxonomy" id="3068"/>
    <lineage>
        <taxon>Eukaryota</taxon>
        <taxon>Viridiplantae</taxon>
        <taxon>Chlorophyta</taxon>
        <taxon>core chlorophytes</taxon>
        <taxon>Chlorophyceae</taxon>
        <taxon>CS clade</taxon>
        <taxon>Chlamydomonadales</taxon>
        <taxon>Volvocaceae</taxon>
        <taxon>Volvox</taxon>
    </lineage>
</organism>
<dbReference type="Proteomes" id="UP000001058">
    <property type="component" value="Unassembled WGS sequence"/>
</dbReference>
<sequence length="531" mass="53966">MDYYQEDTSPGGGRPALTRQVAAPAEETKGASPHHLPVEKENSTTPFGNTNPSSLGYPGAIRDSWVNSSRATAQVSSATPHFAHSAVTRLHLQQAAALNGPPAYRGATAAALPAAQAGVAEDGIWWPQQASRGDSAIGGPQHALLTPAPAAGDNPPAAPCSAAAAAAGNPGNAQPATPPPPPLPTLPSPPRMLLKAEGGLEVGNITAAEPTYSGHVDGKLAPPSPLPLAAPSAPTLACAFPRRAPSHMERPICTSLPSSGRPPSAGGGPHTSAAMAVMECGMRWNVELTGPFVQGLRHLSHPAYDSTVNINDANHTQAEAAAVPAVAVAQTKVPWMAGSVPMQALMQAPAFHAATVPDGSCLEEGMSRINTAPVQQEIAAPKLPPALAPDASGTAPLARSQGMLRHAPITRGVSAPTVFATTTADIAAASAGYSDDGGDGAGGDGNERSRAPETVASGDDPPGGGGGGTRTAASFGKDSVMAGTCDGVLRRFFEYCVMYIPSMSTRTRCKLLLCVQKMSTFIRQVGRLAGI</sequence>
<gene>
    <name evidence="2" type="ORF">VOLCADRAFT_92607</name>
</gene>
<proteinExistence type="predicted"/>
<dbReference type="KEGG" id="vcn:VOLCADRAFT_92607"/>
<dbReference type="InParanoid" id="D8U033"/>
<dbReference type="GeneID" id="9617225"/>
<reference evidence="2 3" key="1">
    <citation type="journal article" date="2010" name="Science">
        <title>Genomic analysis of organismal complexity in the multicellular green alga Volvox carteri.</title>
        <authorList>
            <person name="Prochnik S.E."/>
            <person name="Umen J."/>
            <person name="Nedelcu A.M."/>
            <person name="Hallmann A."/>
            <person name="Miller S.M."/>
            <person name="Nishii I."/>
            <person name="Ferris P."/>
            <person name="Kuo A."/>
            <person name="Mitros T."/>
            <person name="Fritz-Laylin L.K."/>
            <person name="Hellsten U."/>
            <person name="Chapman J."/>
            <person name="Simakov O."/>
            <person name="Rensing S.A."/>
            <person name="Terry A."/>
            <person name="Pangilinan J."/>
            <person name="Kapitonov V."/>
            <person name="Jurka J."/>
            <person name="Salamov A."/>
            <person name="Shapiro H."/>
            <person name="Schmutz J."/>
            <person name="Grimwood J."/>
            <person name="Lindquist E."/>
            <person name="Lucas S."/>
            <person name="Grigoriev I.V."/>
            <person name="Schmitt R."/>
            <person name="Kirk D."/>
            <person name="Rokhsar D.S."/>
        </authorList>
    </citation>
    <scope>NUCLEOTIDE SEQUENCE [LARGE SCALE GENOMIC DNA]</scope>
    <source>
        <strain evidence="3">f. Nagariensis / Eve</strain>
    </source>
</reference>
<keyword evidence="3" id="KW-1185">Reference proteome</keyword>
<feature type="compositionally biased region" description="Low complexity" evidence="1">
    <location>
        <begin position="255"/>
        <end position="264"/>
    </location>
</feature>
<feature type="region of interest" description="Disordered" evidence="1">
    <location>
        <begin position="431"/>
        <end position="473"/>
    </location>
</feature>
<feature type="compositionally biased region" description="Low complexity" evidence="1">
    <location>
        <begin position="147"/>
        <end position="175"/>
    </location>
</feature>
<evidence type="ECO:0000313" key="2">
    <source>
        <dbReference type="EMBL" id="EFJ46796.1"/>
    </source>
</evidence>
<protein>
    <submittedName>
        <fullName evidence="2">Uncharacterized protein</fullName>
    </submittedName>
</protein>
<dbReference type="AlphaFoldDB" id="D8U033"/>
<dbReference type="EMBL" id="GL378348">
    <property type="protein sequence ID" value="EFJ46796.1"/>
    <property type="molecule type" value="Genomic_DNA"/>
</dbReference>
<accession>D8U033</accession>
<evidence type="ECO:0000313" key="3">
    <source>
        <dbReference type="Proteomes" id="UP000001058"/>
    </source>
</evidence>
<feature type="compositionally biased region" description="Polar residues" evidence="1">
    <location>
        <begin position="43"/>
        <end position="54"/>
    </location>
</feature>
<feature type="region of interest" description="Disordered" evidence="1">
    <location>
        <begin position="1"/>
        <end position="56"/>
    </location>
</feature>
<feature type="region of interest" description="Disordered" evidence="1">
    <location>
        <begin position="130"/>
        <end position="193"/>
    </location>
</feature>
<feature type="compositionally biased region" description="Pro residues" evidence="1">
    <location>
        <begin position="176"/>
        <end position="190"/>
    </location>
</feature>
<dbReference type="RefSeq" id="XP_002952005.1">
    <property type="nucleotide sequence ID" value="XM_002951959.1"/>
</dbReference>
<name>D8U033_VOLCA</name>
<feature type="region of interest" description="Disordered" evidence="1">
    <location>
        <begin position="249"/>
        <end position="272"/>
    </location>
</feature>